<sequence length="75" mass="8854">MGGGKKRSFFSMFFRFARRARTRDIVEEPKRGGRIWASDEDRGRWVGEPDIDRKATEFITKFHETRCTEIQTVQA</sequence>
<evidence type="ECO:0000313" key="1">
    <source>
        <dbReference type="EMBL" id="KMZ64169.1"/>
    </source>
</evidence>
<dbReference type="OrthoDB" id="654716at2759"/>
<gene>
    <name evidence="1" type="ORF">ZOSMA_37G00490</name>
</gene>
<dbReference type="Proteomes" id="UP000036987">
    <property type="component" value="Unassembled WGS sequence"/>
</dbReference>
<name>A0A0K9P5A3_ZOSMR</name>
<dbReference type="EMBL" id="LFYR01001173">
    <property type="protein sequence ID" value="KMZ64169.1"/>
    <property type="molecule type" value="Genomic_DNA"/>
</dbReference>
<reference evidence="2" key="1">
    <citation type="journal article" date="2016" name="Nature">
        <title>The genome of the seagrass Zostera marina reveals angiosperm adaptation to the sea.</title>
        <authorList>
            <person name="Olsen J.L."/>
            <person name="Rouze P."/>
            <person name="Verhelst B."/>
            <person name="Lin Y.-C."/>
            <person name="Bayer T."/>
            <person name="Collen J."/>
            <person name="Dattolo E."/>
            <person name="De Paoli E."/>
            <person name="Dittami S."/>
            <person name="Maumus F."/>
            <person name="Michel G."/>
            <person name="Kersting A."/>
            <person name="Lauritano C."/>
            <person name="Lohaus R."/>
            <person name="Toepel M."/>
            <person name="Tonon T."/>
            <person name="Vanneste K."/>
            <person name="Amirebrahimi M."/>
            <person name="Brakel J."/>
            <person name="Bostroem C."/>
            <person name="Chovatia M."/>
            <person name="Grimwood J."/>
            <person name="Jenkins J.W."/>
            <person name="Jueterbock A."/>
            <person name="Mraz A."/>
            <person name="Stam W.T."/>
            <person name="Tice H."/>
            <person name="Bornberg-Bauer E."/>
            <person name="Green P.J."/>
            <person name="Pearson G.A."/>
            <person name="Procaccini G."/>
            <person name="Duarte C.M."/>
            <person name="Schmutz J."/>
            <person name="Reusch T.B.H."/>
            <person name="Van de Peer Y."/>
        </authorList>
    </citation>
    <scope>NUCLEOTIDE SEQUENCE [LARGE SCALE GENOMIC DNA]</scope>
    <source>
        <strain evidence="2">cv. Finnish</strain>
    </source>
</reference>
<proteinExistence type="predicted"/>
<accession>A0A0K9P5A3</accession>
<dbReference type="AlphaFoldDB" id="A0A0K9P5A3"/>
<organism evidence="1 2">
    <name type="scientific">Zostera marina</name>
    <name type="common">Eelgrass</name>
    <dbReference type="NCBI Taxonomy" id="29655"/>
    <lineage>
        <taxon>Eukaryota</taxon>
        <taxon>Viridiplantae</taxon>
        <taxon>Streptophyta</taxon>
        <taxon>Embryophyta</taxon>
        <taxon>Tracheophyta</taxon>
        <taxon>Spermatophyta</taxon>
        <taxon>Magnoliopsida</taxon>
        <taxon>Liliopsida</taxon>
        <taxon>Zosteraceae</taxon>
        <taxon>Zostera</taxon>
    </lineage>
</organism>
<keyword evidence="2" id="KW-1185">Reference proteome</keyword>
<evidence type="ECO:0000313" key="2">
    <source>
        <dbReference type="Proteomes" id="UP000036987"/>
    </source>
</evidence>
<comment type="caution">
    <text evidence="1">The sequence shown here is derived from an EMBL/GenBank/DDBJ whole genome shotgun (WGS) entry which is preliminary data.</text>
</comment>
<dbReference type="PANTHER" id="PTHR33511">
    <property type="entry name" value="OS06G0632400 PROTEIN"/>
    <property type="match status" value="1"/>
</dbReference>
<protein>
    <submittedName>
        <fullName evidence="1">Uncharacterized protein</fullName>
    </submittedName>
</protein>
<dbReference type="OMA" id="HETRCTE"/>